<dbReference type="GO" id="GO:0000287">
    <property type="term" value="F:magnesium ion binding"/>
    <property type="evidence" value="ECO:0007669"/>
    <property type="project" value="InterPro"/>
</dbReference>
<dbReference type="PANTHER" id="PTHR43452">
    <property type="entry name" value="PYRUVATE DECARBOXYLASE"/>
    <property type="match status" value="1"/>
</dbReference>
<dbReference type="GO" id="GO:0030976">
    <property type="term" value="F:thiamine pyrophosphate binding"/>
    <property type="evidence" value="ECO:0007669"/>
    <property type="project" value="InterPro"/>
</dbReference>
<dbReference type="RefSeq" id="WP_088092592.1">
    <property type="nucleotide sequence ID" value="NZ_JARMNH010000057.1"/>
</dbReference>
<dbReference type="CDD" id="cd02005">
    <property type="entry name" value="TPP_PDC_IPDC"/>
    <property type="match status" value="1"/>
</dbReference>
<name>A0A242ZDL1_9BACI</name>
<evidence type="ECO:0000256" key="1">
    <source>
        <dbReference type="ARBA" id="ARBA00001041"/>
    </source>
</evidence>
<evidence type="ECO:0000313" key="18">
    <source>
        <dbReference type="EMBL" id="OTX91035.1"/>
    </source>
</evidence>
<dbReference type="Pfam" id="PF02776">
    <property type="entry name" value="TPP_enzyme_N"/>
    <property type="match status" value="1"/>
</dbReference>
<dbReference type="InterPro" id="IPR047213">
    <property type="entry name" value="TPP_PYR_PDC_IPDC-like"/>
</dbReference>
<sequence>MIHLKTQYTVSTYLLDRLCELGIEHIFGVPGDYNLAFLDDVLAHEKLKWIGNCNELNAAYAADGYARIKGIAALITTFGVGELSALNGVAGSYAENVPVIKITGTPPTTVMENGALVHHTLGDGKFDHFSNMYREITVAQSKLTPEHAAEEIDRVLRSCWSEKRPVHIQLPIDVYNKPINKPTEPILHKPVLSNKDALDKMLLHATSKINSAKKPVILADFEVARFHAEEYLHQFVEKTGFPIATLSMGKGIFPEKHPQFIGIYTGDVSSPYLRKRIDESDCIISIGVKLTDTITGGFTQGFMKEQVIEIHPYTVKIIDRKYGPVVMKDVLEQLSDLIEHSIEKTLEIKPFISESLSMTEEFTPKAQMVTQKRFWQQIYHFLQENDVLIAEQGTPFFGSAAIPLPNNTTYVAQPLWGSIGYTLPALLGTQLADLSRRNILIIGDGSFQLTVQELSTILRQNLKPIIFLINNNGYTVERAIHGQNEPYNDIQMWDYTKLANVFGSEEKSLTCKVENETELAAVLTNITLNKNQLIFIEVVMSQGDQPELLATLGERFGKQNSY</sequence>
<evidence type="ECO:0000259" key="16">
    <source>
        <dbReference type="Pfam" id="PF02775"/>
    </source>
</evidence>
<feature type="binding site" evidence="13">
    <location>
        <position position="471"/>
    </location>
    <ligand>
        <name>Mg(2+)</name>
        <dbReference type="ChEBI" id="CHEBI:18420"/>
    </ligand>
</feature>
<evidence type="ECO:0000256" key="4">
    <source>
        <dbReference type="ARBA" id="ARBA00002938"/>
    </source>
</evidence>
<dbReference type="EC" id="4.1.1.1" evidence="6"/>
<comment type="similarity">
    <text evidence="5 14">Belongs to the TPP enzyme family.</text>
</comment>
<evidence type="ECO:0000256" key="8">
    <source>
        <dbReference type="ARBA" id="ARBA00022723"/>
    </source>
</evidence>
<dbReference type="GO" id="GO:0004737">
    <property type="term" value="F:pyruvate decarboxylase activity"/>
    <property type="evidence" value="ECO:0007669"/>
    <property type="project" value="UniProtKB-EC"/>
</dbReference>
<comment type="cofactor">
    <cofactor evidence="13">
        <name>Mg(2+)</name>
        <dbReference type="ChEBI" id="CHEBI:18420"/>
    </cofactor>
    <text evidence="13">Binds 1 Mg(2+) per subunit.</text>
</comment>
<dbReference type="SUPFAM" id="SSF52467">
    <property type="entry name" value="DHS-like NAD/FAD-binding domain"/>
    <property type="match status" value="1"/>
</dbReference>
<dbReference type="GO" id="GO:0005829">
    <property type="term" value="C:cytosol"/>
    <property type="evidence" value="ECO:0007669"/>
    <property type="project" value="TreeGrafter"/>
</dbReference>
<proteinExistence type="inferred from homology"/>
<evidence type="ECO:0000259" key="15">
    <source>
        <dbReference type="Pfam" id="PF00205"/>
    </source>
</evidence>
<dbReference type="Gene3D" id="3.40.50.1220">
    <property type="entry name" value="TPP-binding domain"/>
    <property type="match status" value="1"/>
</dbReference>
<dbReference type="InterPro" id="IPR012110">
    <property type="entry name" value="PDC/IPDC-like"/>
</dbReference>
<evidence type="ECO:0000256" key="2">
    <source>
        <dbReference type="ARBA" id="ARBA00001920"/>
    </source>
</evidence>
<evidence type="ECO:0000313" key="19">
    <source>
        <dbReference type="Proteomes" id="UP000194945"/>
    </source>
</evidence>
<comment type="catalytic activity">
    <reaction evidence="1">
        <text>a 2-oxocarboxylate + H(+) = an aldehyde + CO2</text>
        <dbReference type="Rhea" id="RHEA:11628"/>
        <dbReference type="ChEBI" id="CHEBI:15378"/>
        <dbReference type="ChEBI" id="CHEBI:16526"/>
        <dbReference type="ChEBI" id="CHEBI:17478"/>
        <dbReference type="ChEBI" id="CHEBI:35179"/>
        <dbReference type="EC" id="4.1.1.1"/>
    </reaction>
</comment>
<comment type="caution">
    <text evidence="18">The sequence shown here is derived from an EMBL/GenBank/DDBJ whole genome shotgun (WGS) entry which is preliminary data.</text>
</comment>
<protein>
    <recommendedName>
        <fullName evidence="7">Alpha-keto-acid decarboxylase</fullName>
        <ecNumber evidence="6">4.1.1.1</ecNumber>
    </recommendedName>
</protein>
<evidence type="ECO:0000256" key="11">
    <source>
        <dbReference type="ARBA" id="ARBA00023052"/>
    </source>
</evidence>
<evidence type="ECO:0000256" key="6">
    <source>
        <dbReference type="ARBA" id="ARBA00013202"/>
    </source>
</evidence>
<keyword evidence="12" id="KW-0456">Lyase</keyword>
<dbReference type="AlphaFoldDB" id="A0A242ZDL1"/>
<dbReference type="Pfam" id="PF02775">
    <property type="entry name" value="TPP_enzyme_C"/>
    <property type="match status" value="1"/>
</dbReference>
<dbReference type="Pfam" id="PF00205">
    <property type="entry name" value="TPP_enzyme_M"/>
    <property type="match status" value="1"/>
</dbReference>
<dbReference type="Gene3D" id="3.40.50.970">
    <property type="match status" value="2"/>
</dbReference>
<evidence type="ECO:0000256" key="3">
    <source>
        <dbReference type="ARBA" id="ARBA00001964"/>
    </source>
</evidence>
<dbReference type="EMBL" id="NFDE01000042">
    <property type="protein sequence ID" value="OTX91035.1"/>
    <property type="molecule type" value="Genomic_DNA"/>
</dbReference>
<comment type="cofactor">
    <cofactor evidence="3">
        <name>thiamine diphosphate</name>
        <dbReference type="ChEBI" id="CHEBI:58937"/>
    </cofactor>
</comment>
<feature type="domain" description="Thiamine pyrophosphate enzyme central" evidence="15">
    <location>
        <begin position="205"/>
        <end position="320"/>
    </location>
</feature>
<dbReference type="PIRSF" id="PIRSF036565">
    <property type="entry name" value="Pyruvt_ip_decrb"/>
    <property type="match status" value="1"/>
</dbReference>
<dbReference type="PANTHER" id="PTHR43452:SF30">
    <property type="entry name" value="PYRUVATE DECARBOXYLASE ISOZYME 1-RELATED"/>
    <property type="match status" value="1"/>
</dbReference>
<dbReference type="InterPro" id="IPR012001">
    <property type="entry name" value="Thiamin_PyroP_enz_TPP-bd_dom"/>
</dbReference>
<keyword evidence="11 14" id="KW-0786">Thiamine pyrophosphate</keyword>
<feature type="domain" description="Thiamine pyrophosphate enzyme N-terminal TPP-binding" evidence="17">
    <location>
        <begin position="9"/>
        <end position="112"/>
    </location>
</feature>
<evidence type="ECO:0000256" key="10">
    <source>
        <dbReference type="ARBA" id="ARBA00022842"/>
    </source>
</evidence>
<gene>
    <name evidence="18" type="ORF">BK730_11530</name>
</gene>
<dbReference type="GO" id="GO:0000949">
    <property type="term" value="P:aromatic amino acid family catabolic process to alcohol via Ehrlich pathway"/>
    <property type="evidence" value="ECO:0007669"/>
    <property type="project" value="TreeGrafter"/>
</dbReference>
<evidence type="ECO:0000256" key="5">
    <source>
        <dbReference type="ARBA" id="ARBA00007812"/>
    </source>
</evidence>
<evidence type="ECO:0000256" key="13">
    <source>
        <dbReference type="PIRSR" id="PIRSR036565-2"/>
    </source>
</evidence>
<dbReference type="InterPro" id="IPR047214">
    <property type="entry name" value="TPP_PDC_IPDC"/>
</dbReference>
<keyword evidence="18" id="KW-0670">Pyruvate</keyword>
<dbReference type="SUPFAM" id="SSF52518">
    <property type="entry name" value="Thiamin diphosphate-binding fold (THDP-binding)"/>
    <property type="match status" value="2"/>
</dbReference>
<dbReference type="FunFam" id="3.40.50.1220:FF:000009">
    <property type="entry name" value="Pyruvate decarboxylase 1"/>
    <property type="match status" value="1"/>
</dbReference>
<feature type="binding site" evidence="13">
    <location>
        <position position="473"/>
    </location>
    <ligand>
        <name>Mg(2+)</name>
        <dbReference type="ChEBI" id="CHEBI:18420"/>
    </ligand>
</feature>
<keyword evidence="8 13" id="KW-0479">Metal-binding</keyword>
<dbReference type="InterPro" id="IPR012000">
    <property type="entry name" value="Thiamin_PyroP_enz_cen_dom"/>
</dbReference>
<evidence type="ECO:0000256" key="7">
    <source>
        <dbReference type="ARBA" id="ARBA00020054"/>
    </source>
</evidence>
<dbReference type="CDD" id="cd07038">
    <property type="entry name" value="TPP_PYR_PDC_IPDC_like"/>
    <property type="match status" value="1"/>
</dbReference>
<dbReference type="FunFam" id="3.40.50.970:FF:000024">
    <property type="entry name" value="Pyruvate decarboxylase isozyme"/>
    <property type="match status" value="1"/>
</dbReference>
<dbReference type="InterPro" id="IPR029035">
    <property type="entry name" value="DHS-like_NAD/FAD-binding_dom"/>
</dbReference>
<comment type="cofactor">
    <cofactor evidence="2">
        <name>a metal cation</name>
        <dbReference type="ChEBI" id="CHEBI:25213"/>
    </cofactor>
</comment>
<reference evidence="18 19" key="1">
    <citation type="submission" date="2016-10" db="EMBL/GenBank/DDBJ databases">
        <title>Comparative genomics of Bacillus thuringiensis reveals a path to pathogens against multiple invertebrate hosts.</title>
        <authorList>
            <person name="Zheng J."/>
            <person name="Gao Q."/>
            <person name="Liu H."/>
            <person name="Peng D."/>
            <person name="Ruan L."/>
            <person name="Sun M."/>
        </authorList>
    </citation>
    <scope>NUCLEOTIDE SEQUENCE [LARGE SCALE GENOMIC DNA]</scope>
    <source>
        <strain evidence="18">BGSC 4BK1</strain>
    </source>
</reference>
<evidence type="ECO:0000259" key="17">
    <source>
        <dbReference type="Pfam" id="PF02776"/>
    </source>
</evidence>
<comment type="function">
    <text evidence="4">Decarboxylates branched-chain and aromatic alpha-keto acids to aldehydes.</text>
</comment>
<feature type="binding site" evidence="13">
    <location>
        <position position="444"/>
    </location>
    <ligand>
        <name>Mg(2+)</name>
        <dbReference type="ChEBI" id="CHEBI:18420"/>
    </ligand>
</feature>
<evidence type="ECO:0000256" key="12">
    <source>
        <dbReference type="ARBA" id="ARBA00023239"/>
    </source>
</evidence>
<evidence type="ECO:0000256" key="14">
    <source>
        <dbReference type="RuleBase" id="RU362132"/>
    </source>
</evidence>
<keyword evidence="9" id="KW-0210">Decarboxylase</keyword>
<dbReference type="InterPro" id="IPR029061">
    <property type="entry name" value="THDP-binding"/>
</dbReference>
<dbReference type="InterPro" id="IPR011766">
    <property type="entry name" value="TPP_enzyme_TPP-bd"/>
</dbReference>
<accession>A0A242ZDL1</accession>
<organism evidence="18 19">
    <name type="scientific">Bacillus wiedmannii</name>
    <dbReference type="NCBI Taxonomy" id="1890302"/>
    <lineage>
        <taxon>Bacteria</taxon>
        <taxon>Bacillati</taxon>
        <taxon>Bacillota</taxon>
        <taxon>Bacilli</taxon>
        <taxon>Bacillales</taxon>
        <taxon>Bacillaceae</taxon>
        <taxon>Bacillus</taxon>
        <taxon>Bacillus cereus group</taxon>
    </lineage>
</organism>
<keyword evidence="10 13" id="KW-0460">Magnesium</keyword>
<dbReference type="Proteomes" id="UP000194945">
    <property type="component" value="Unassembled WGS sequence"/>
</dbReference>
<feature type="domain" description="Thiamine pyrophosphate enzyme TPP-binding" evidence="16">
    <location>
        <begin position="403"/>
        <end position="538"/>
    </location>
</feature>
<evidence type="ECO:0000256" key="9">
    <source>
        <dbReference type="ARBA" id="ARBA00022793"/>
    </source>
</evidence>
<dbReference type="FunFam" id="3.40.50.970:FF:000019">
    <property type="entry name" value="Pyruvate decarboxylase isozyme"/>
    <property type="match status" value="1"/>
</dbReference>